<gene>
    <name evidence="3" type="ORF">N7476_000987</name>
</gene>
<comment type="caution">
    <text evidence="3">The sequence shown here is derived from an EMBL/GenBank/DDBJ whole genome shotgun (WGS) entry which is preliminary data.</text>
</comment>
<feature type="signal peptide" evidence="2">
    <location>
        <begin position="1"/>
        <end position="17"/>
    </location>
</feature>
<organism evidence="3 4">
    <name type="scientific">Penicillium atrosanguineum</name>
    <dbReference type="NCBI Taxonomy" id="1132637"/>
    <lineage>
        <taxon>Eukaryota</taxon>
        <taxon>Fungi</taxon>
        <taxon>Dikarya</taxon>
        <taxon>Ascomycota</taxon>
        <taxon>Pezizomycotina</taxon>
        <taxon>Eurotiomycetes</taxon>
        <taxon>Eurotiomycetidae</taxon>
        <taxon>Eurotiales</taxon>
        <taxon>Aspergillaceae</taxon>
        <taxon>Penicillium</taxon>
    </lineage>
</organism>
<feature type="region of interest" description="Disordered" evidence="1">
    <location>
        <begin position="151"/>
        <end position="177"/>
    </location>
</feature>
<accession>A0A9W9UD86</accession>
<proteinExistence type="predicted"/>
<evidence type="ECO:0000256" key="2">
    <source>
        <dbReference type="SAM" id="SignalP"/>
    </source>
</evidence>
<keyword evidence="4" id="KW-1185">Reference proteome</keyword>
<dbReference type="EMBL" id="JAPZBO010000001">
    <property type="protein sequence ID" value="KAJ5331204.1"/>
    <property type="molecule type" value="Genomic_DNA"/>
</dbReference>
<protein>
    <submittedName>
        <fullName evidence="3">Uncharacterized protein</fullName>
    </submittedName>
</protein>
<reference evidence="3" key="1">
    <citation type="submission" date="2022-12" db="EMBL/GenBank/DDBJ databases">
        <authorList>
            <person name="Petersen C."/>
        </authorList>
    </citation>
    <scope>NUCLEOTIDE SEQUENCE</scope>
    <source>
        <strain evidence="3">IBT 21472</strain>
    </source>
</reference>
<evidence type="ECO:0000313" key="4">
    <source>
        <dbReference type="Proteomes" id="UP001147746"/>
    </source>
</evidence>
<evidence type="ECO:0000256" key="1">
    <source>
        <dbReference type="SAM" id="MobiDB-lite"/>
    </source>
</evidence>
<keyword evidence="2" id="KW-0732">Signal</keyword>
<name>A0A9W9UD86_9EURO</name>
<reference evidence="3" key="2">
    <citation type="journal article" date="2023" name="IMA Fungus">
        <title>Comparative genomic study of the Penicillium genus elucidates a diverse pangenome and 15 lateral gene transfer events.</title>
        <authorList>
            <person name="Petersen C."/>
            <person name="Sorensen T."/>
            <person name="Nielsen M.R."/>
            <person name="Sondergaard T.E."/>
            <person name="Sorensen J.L."/>
            <person name="Fitzpatrick D.A."/>
            <person name="Frisvad J.C."/>
            <person name="Nielsen K.L."/>
        </authorList>
    </citation>
    <scope>NUCLEOTIDE SEQUENCE</scope>
    <source>
        <strain evidence="3">IBT 21472</strain>
    </source>
</reference>
<dbReference type="Proteomes" id="UP001147746">
    <property type="component" value="Unassembled WGS sequence"/>
</dbReference>
<dbReference type="OrthoDB" id="4356943at2759"/>
<evidence type="ECO:0000313" key="3">
    <source>
        <dbReference type="EMBL" id="KAJ5331204.1"/>
    </source>
</evidence>
<sequence length="208" mass="20878">MFSRGLLALCGAAYVIAQTTYSSPFLAEFLILSDFSVSTVDGDATHTTYNVRCDSDVTLCSLPPTGVTVFSGPSSVGLSFSEPMETLTSSVGCTYIDSRASAVCVNLLAAPAETVESGSLVTSMATFRSTTTLPAASVALGFNAPVATADATSTGKMKPTTESTSTGKVAEKTTTAASETQSGGAIDAFGRGNAGLVAGAAILGLGLI</sequence>
<dbReference type="AlphaFoldDB" id="A0A9W9UD86"/>
<feature type="chain" id="PRO_5040896726" evidence="2">
    <location>
        <begin position="18"/>
        <end position="208"/>
    </location>
</feature>